<dbReference type="PANTHER" id="PTHR43756:SF5">
    <property type="entry name" value="CHOLINE MONOOXYGENASE, CHLOROPLASTIC"/>
    <property type="match status" value="1"/>
</dbReference>
<gene>
    <name evidence="9" type="ORF">QTN47_22880</name>
</gene>
<evidence type="ECO:0000256" key="6">
    <source>
        <dbReference type="ARBA" id="ARBA00023014"/>
    </source>
</evidence>
<feature type="domain" description="Rieske" evidence="8">
    <location>
        <begin position="51"/>
        <end position="130"/>
    </location>
</feature>
<comment type="caution">
    <text evidence="9">The sequence shown here is derived from an EMBL/GenBank/DDBJ whole genome shotgun (WGS) entry which is preliminary data.</text>
</comment>
<proteinExistence type="predicted"/>
<dbReference type="Gene3D" id="2.102.10.10">
    <property type="entry name" value="Rieske [2Fe-2S] iron-sulphur domain"/>
    <property type="match status" value="1"/>
</dbReference>
<keyword evidence="10" id="KW-1185">Reference proteome</keyword>
<dbReference type="Pfam" id="PF00848">
    <property type="entry name" value="Ring_hydroxyl_A"/>
    <property type="match status" value="1"/>
</dbReference>
<dbReference type="InterPro" id="IPR015881">
    <property type="entry name" value="ARHD_Rieske_2Fe_2S"/>
</dbReference>
<evidence type="ECO:0000313" key="10">
    <source>
        <dbReference type="Proteomes" id="UP001560573"/>
    </source>
</evidence>
<dbReference type="InterPro" id="IPR015879">
    <property type="entry name" value="Ring_hydroxy_dOase_asu_C_dom"/>
</dbReference>
<dbReference type="RefSeq" id="WP_369331786.1">
    <property type="nucleotide sequence ID" value="NZ_JAULBC010000008.1"/>
</dbReference>
<evidence type="ECO:0000256" key="1">
    <source>
        <dbReference type="ARBA" id="ARBA00001962"/>
    </source>
</evidence>
<dbReference type="Proteomes" id="UP001560573">
    <property type="component" value="Unassembled WGS sequence"/>
</dbReference>
<keyword evidence="3" id="KW-0479">Metal-binding</keyword>
<keyword evidence="4" id="KW-0560">Oxidoreductase</keyword>
<dbReference type="SUPFAM" id="SSF50022">
    <property type="entry name" value="ISP domain"/>
    <property type="match status" value="1"/>
</dbReference>
<dbReference type="InterPro" id="IPR036922">
    <property type="entry name" value="Rieske_2Fe-2S_sf"/>
</dbReference>
<evidence type="ECO:0000256" key="4">
    <source>
        <dbReference type="ARBA" id="ARBA00023002"/>
    </source>
</evidence>
<dbReference type="PROSITE" id="PS00570">
    <property type="entry name" value="RING_HYDROXYL_ALPHA"/>
    <property type="match status" value="1"/>
</dbReference>
<dbReference type="PANTHER" id="PTHR43756">
    <property type="entry name" value="CHOLINE MONOOXYGENASE, CHLOROPLASTIC"/>
    <property type="match status" value="1"/>
</dbReference>
<keyword evidence="7" id="KW-0520">NAD</keyword>
<evidence type="ECO:0000256" key="7">
    <source>
        <dbReference type="ARBA" id="ARBA00023027"/>
    </source>
</evidence>
<dbReference type="Pfam" id="PF00355">
    <property type="entry name" value="Rieske"/>
    <property type="match status" value="1"/>
</dbReference>
<dbReference type="EMBL" id="JAULBC010000008">
    <property type="protein sequence ID" value="MEX6690374.1"/>
    <property type="molecule type" value="Genomic_DNA"/>
</dbReference>
<evidence type="ECO:0000256" key="2">
    <source>
        <dbReference type="ARBA" id="ARBA00022714"/>
    </source>
</evidence>
<dbReference type="InterPro" id="IPR017941">
    <property type="entry name" value="Rieske_2Fe-2S"/>
</dbReference>
<dbReference type="Gene3D" id="3.90.380.10">
    <property type="entry name" value="Naphthalene 1,2-dioxygenase Alpha Subunit, Chain A, domain 1"/>
    <property type="match status" value="2"/>
</dbReference>
<name>A0ABV3ZMP9_9BACT</name>
<keyword evidence="6" id="KW-0411">Iron-sulfur</keyword>
<dbReference type="InterPro" id="IPR001663">
    <property type="entry name" value="Rng_hydr_dOase-A"/>
</dbReference>
<reference evidence="9 10" key="1">
    <citation type="submission" date="2023-07" db="EMBL/GenBank/DDBJ databases">
        <authorList>
            <person name="Lian W.-H."/>
        </authorList>
    </citation>
    <scope>NUCLEOTIDE SEQUENCE [LARGE SCALE GENOMIC DNA]</scope>
    <source>
        <strain evidence="9 10">SYSU DXS3180</strain>
    </source>
</reference>
<protein>
    <submittedName>
        <fullName evidence="9">SRPBCC family protein</fullName>
    </submittedName>
</protein>
<dbReference type="SUPFAM" id="SSF55961">
    <property type="entry name" value="Bet v1-like"/>
    <property type="match status" value="1"/>
</dbReference>
<keyword evidence="2" id="KW-0001">2Fe-2S</keyword>
<keyword evidence="5" id="KW-0408">Iron</keyword>
<dbReference type="PROSITE" id="PS51296">
    <property type="entry name" value="RIESKE"/>
    <property type="match status" value="1"/>
</dbReference>
<accession>A0ABV3ZMP9</accession>
<evidence type="ECO:0000313" key="9">
    <source>
        <dbReference type="EMBL" id="MEX6690374.1"/>
    </source>
</evidence>
<sequence>MRRFHIDPDITRAKTLSTTFYTGPQYFEEAKEKIFAPLWQFAGDEGMIGEHGSIHPFTLLPGYLDEPLVLTKDKEGNMHCLSNVCTHRGNLVAYEAGKANLLRCRYHGRQFLLDGSFLSMPEFKEVQNFPEPCDNLTSLPLFKWGKLLFTSLRSGIDAAELFREMMERVSWLPMDKLVFRADLSKDYHVKANWALYCENYLEGFHIPFVHSGLNAVLDFGEYTTELFRYSNLQLGIGKKDDVCFELPETSPDYGKEVAAYYFWVFPNMMFNFYPWGLSLNIVQPTGISSCKVSFLSYVYDESKLGTGAGSGLDTVEHEDEEVVENVQKGIRSRFYEHGRYSATREQGTHHFHSLIAQFI</sequence>
<dbReference type="CDD" id="cd03469">
    <property type="entry name" value="Rieske_RO_Alpha_N"/>
    <property type="match status" value="1"/>
</dbReference>
<comment type="cofactor">
    <cofactor evidence="1">
        <name>Fe cation</name>
        <dbReference type="ChEBI" id="CHEBI:24875"/>
    </cofactor>
</comment>
<evidence type="ECO:0000256" key="5">
    <source>
        <dbReference type="ARBA" id="ARBA00023004"/>
    </source>
</evidence>
<evidence type="ECO:0000259" key="8">
    <source>
        <dbReference type="PROSITE" id="PS51296"/>
    </source>
</evidence>
<organism evidence="9 10">
    <name type="scientific">Danxiaibacter flavus</name>
    <dbReference type="NCBI Taxonomy" id="3049108"/>
    <lineage>
        <taxon>Bacteria</taxon>
        <taxon>Pseudomonadati</taxon>
        <taxon>Bacteroidota</taxon>
        <taxon>Chitinophagia</taxon>
        <taxon>Chitinophagales</taxon>
        <taxon>Chitinophagaceae</taxon>
        <taxon>Danxiaibacter</taxon>
    </lineage>
</organism>
<evidence type="ECO:0000256" key="3">
    <source>
        <dbReference type="ARBA" id="ARBA00022723"/>
    </source>
</evidence>